<keyword evidence="2" id="KW-1134">Transmembrane beta strand</keyword>
<dbReference type="Gene3D" id="2.20.200.10">
    <property type="entry name" value="Outer membrane efflux proteins (OEP)"/>
    <property type="match status" value="1"/>
</dbReference>
<comment type="caution">
    <text evidence="4">The sequence shown here is derived from an EMBL/GenBank/DDBJ whole genome shotgun (WGS) entry which is preliminary data.</text>
</comment>
<organism evidence="4 5">
    <name type="scientific">Thauera sinica</name>
    <dbReference type="NCBI Taxonomy" id="2665146"/>
    <lineage>
        <taxon>Bacteria</taxon>
        <taxon>Pseudomonadati</taxon>
        <taxon>Pseudomonadota</taxon>
        <taxon>Betaproteobacteria</taxon>
        <taxon>Rhodocyclales</taxon>
        <taxon>Zoogloeaceae</taxon>
        <taxon>Thauera</taxon>
    </lineage>
</organism>
<keyword evidence="5" id="KW-1185">Reference proteome</keyword>
<dbReference type="RefSeq" id="WP_198363147.1">
    <property type="nucleotide sequence ID" value="NZ_JBHSOG010000101.1"/>
</dbReference>
<keyword evidence="2" id="KW-0564">Palmitate</keyword>
<dbReference type="PANTHER" id="PTHR30203">
    <property type="entry name" value="OUTER MEMBRANE CATION EFFLUX PROTEIN"/>
    <property type="match status" value="1"/>
</dbReference>
<reference evidence="5" key="1">
    <citation type="journal article" date="2019" name="Int. J. Syst. Evol. Microbiol.">
        <title>The Global Catalogue of Microorganisms (GCM) 10K type strain sequencing project: providing services to taxonomists for standard genome sequencing and annotation.</title>
        <authorList>
            <consortium name="The Broad Institute Genomics Platform"/>
            <consortium name="The Broad Institute Genome Sequencing Center for Infectious Disease"/>
            <person name="Wu L."/>
            <person name="Ma J."/>
        </authorList>
    </citation>
    <scope>NUCLEOTIDE SEQUENCE [LARGE SCALE GENOMIC DNA]</scope>
    <source>
        <strain evidence="5">SHR3</strain>
    </source>
</reference>
<keyword evidence="2" id="KW-0812">Transmembrane</keyword>
<feature type="signal peptide" evidence="2">
    <location>
        <begin position="1"/>
        <end position="29"/>
    </location>
</feature>
<sequence length="490" mass="50943">MKPVSVPLPAWRRLLARGGPMLLATLALSACMTVGPDYHAPHVAVPAAWSVAGDGRGSDPAVLAAWWRQFDDPVLDGLVADALAANLDLATARAQLREARARRLLAGAQLGPSVDASGSARRSRSSAESGSGSAVNLYSAGFDASWEPDVFGGLRRGVEAAEADLGAAVESLRDVRVSLLAEVVLNYVELRTTERRLAVTEASVAAREETHALTGWRLQAGLVSELDTAQALTELESARAALPALRTAIVEARNRLAVLCGRAPGELAVRLSSTETTGVAIPLAAEAVFAGIPADVLRQRPDVRAGERRLAAQTARLGEAQAARYPSFSLSGSIGVEALRLGALGNSGAVARSLLAGVTAPIFDSGRIAANVEIQDALLEQARVAYQGAVLTALEDVENALVAVANGTERHTQLARATAAAQLTLQIAQHRYATGLTDFLTVLDSQRTLLGLEDELASSTGDLASAQIQLYKALGGGWSSAPADEPGNAS</sequence>
<dbReference type="Gene3D" id="1.20.1600.10">
    <property type="entry name" value="Outer membrane efflux proteins (OEP)"/>
    <property type="match status" value="1"/>
</dbReference>
<dbReference type="SUPFAM" id="SSF56954">
    <property type="entry name" value="Outer membrane efflux proteins (OEP)"/>
    <property type="match status" value="1"/>
</dbReference>
<keyword evidence="2" id="KW-0449">Lipoprotein</keyword>
<dbReference type="Pfam" id="PF02321">
    <property type="entry name" value="OEP"/>
    <property type="match status" value="2"/>
</dbReference>
<protein>
    <submittedName>
        <fullName evidence="4">Efflux transporter outer membrane subunit</fullName>
    </submittedName>
</protein>
<accession>A0ABW1AXE8</accession>
<keyword evidence="2" id="KW-0732">Signal</keyword>
<dbReference type="InterPro" id="IPR010131">
    <property type="entry name" value="MdtP/NodT-like"/>
</dbReference>
<gene>
    <name evidence="4" type="ORF">ACFPTN_21075</name>
</gene>
<evidence type="ECO:0000256" key="1">
    <source>
        <dbReference type="ARBA" id="ARBA00007613"/>
    </source>
</evidence>
<dbReference type="PANTHER" id="PTHR30203:SF31">
    <property type="entry name" value="RND EFFLUX SYSTEM, OUTER MEMBRANE LIPOPROTEIN, NODT"/>
    <property type="match status" value="1"/>
</dbReference>
<evidence type="ECO:0000313" key="4">
    <source>
        <dbReference type="EMBL" id="MFC5771880.1"/>
    </source>
</evidence>
<dbReference type="PROSITE" id="PS51257">
    <property type="entry name" value="PROKAR_LIPOPROTEIN"/>
    <property type="match status" value="1"/>
</dbReference>
<evidence type="ECO:0000313" key="5">
    <source>
        <dbReference type="Proteomes" id="UP001595974"/>
    </source>
</evidence>
<dbReference type="NCBIfam" id="TIGR01845">
    <property type="entry name" value="outer_NodT"/>
    <property type="match status" value="1"/>
</dbReference>
<dbReference type="Proteomes" id="UP001595974">
    <property type="component" value="Unassembled WGS sequence"/>
</dbReference>
<feature type="chain" id="PRO_5044956973" evidence="2">
    <location>
        <begin position="30"/>
        <end position="490"/>
    </location>
</feature>
<comment type="subcellular location">
    <subcellularLocation>
        <location evidence="2">Cell membrane</location>
        <topology evidence="2">Lipid-anchor</topology>
    </subcellularLocation>
</comment>
<keyword evidence="2" id="KW-0472">Membrane</keyword>
<evidence type="ECO:0000256" key="3">
    <source>
        <dbReference type="SAM" id="MobiDB-lite"/>
    </source>
</evidence>
<dbReference type="EMBL" id="JBHSOG010000101">
    <property type="protein sequence ID" value="MFC5771880.1"/>
    <property type="molecule type" value="Genomic_DNA"/>
</dbReference>
<proteinExistence type="inferred from homology"/>
<name>A0ABW1AXE8_9RHOO</name>
<feature type="region of interest" description="Disordered" evidence="3">
    <location>
        <begin position="111"/>
        <end position="134"/>
    </location>
</feature>
<evidence type="ECO:0000256" key="2">
    <source>
        <dbReference type="RuleBase" id="RU362097"/>
    </source>
</evidence>
<dbReference type="InterPro" id="IPR003423">
    <property type="entry name" value="OMP_efflux"/>
</dbReference>
<comment type="similarity">
    <text evidence="1 2">Belongs to the outer membrane factor (OMF) (TC 1.B.17) family.</text>
</comment>